<dbReference type="Proteomes" id="UP001465976">
    <property type="component" value="Unassembled WGS sequence"/>
</dbReference>
<dbReference type="EMBL" id="JBAHYK010003055">
    <property type="protein sequence ID" value="KAL0564006.1"/>
    <property type="molecule type" value="Genomic_DNA"/>
</dbReference>
<feature type="compositionally biased region" description="Low complexity" evidence="1">
    <location>
        <begin position="90"/>
        <end position="100"/>
    </location>
</feature>
<evidence type="ECO:0000256" key="1">
    <source>
        <dbReference type="SAM" id="MobiDB-lite"/>
    </source>
</evidence>
<gene>
    <name evidence="2" type="ORF">V5O48_018049</name>
</gene>
<comment type="caution">
    <text evidence="2">The sequence shown here is derived from an EMBL/GenBank/DDBJ whole genome shotgun (WGS) entry which is preliminary data.</text>
</comment>
<evidence type="ECO:0000313" key="3">
    <source>
        <dbReference type="Proteomes" id="UP001465976"/>
    </source>
</evidence>
<sequence length="192" mass="21790">MTYDVHANDGIYWMSRFMYLDKKEVFMEAYEDAREQLRIYFRRRNGVELPKEQRRIIKSTVRLAVPWREERCRPIEGDRLELAGTSGFATPTQPTPSTKTTLHKRKVAEELNKGEPGKKQRLNNINDGLRKLPSQDTSLETPPGKGKGKASSGPSPIQKLLSESAAQPATPHRPTKTTALDERDIIVVSDDD</sequence>
<organism evidence="2 3">
    <name type="scientific">Marasmius crinis-equi</name>
    <dbReference type="NCBI Taxonomy" id="585013"/>
    <lineage>
        <taxon>Eukaryota</taxon>
        <taxon>Fungi</taxon>
        <taxon>Dikarya</taxon>
        <taxon>Basidiomycota</taxon>
        <taxon>Agaricomycotina</taxon>
        <taxon>Agaricomycetes</taxon>
        <taxon>Agaricomycetidae</taxon>
        <taxon>Agaricales</taxon>
        <taxon>Marasmiineae</taxon>
        <taxon>Marasmiaceae</taxon>
        <taxon>Marasmius</taxon>
    </lineage>
</organism>
<feature type="region of interest" description="Disordered" evidence="1">
    <location>
        <begin position="82"/>
        <end position="192"/>
    </location>
</feature>
<protein>
    <submittedName>
        <fullName evidence="2">Uncharacterized protein</fullName>
    </submittedName>
</protein>
<proteinExistence type="predicted"/>
<name>A0ABR3EM83_9AGAR</name>
<keyword evidence="3" id="KW-1185">Reference proteome</keyword>
<accession>A0ABR3EM83</accession>
<reference evidence="2 3" key="1">
    <citation type="submission" date="2024-02" db="EMBL/GenBank/DDBJ databases">
        <title>A draft genome for the cacao thread blight pathogen Marasmius crinis-equi.</title>
        <authorList>
            <person name="Cohen S.P."/>
            <person name="Baruah I.K."/>
            <person name="Amoako-Attah I."/>
            <person name="Bukari Y."/>
            <person name="Meinhardt L.W."/>
            <person name="Bailey B.A."/>
        </authorList>
    </citation>
    <scope>NUCLEOTIDE SEQUENCE [LARGE SCALE GENOMIC DNA]</scope>
    <source>
        <strain evidence="2 3">GH-76</strain>
    </source>
</reference>
<evidence type="ECO:0000313" key="2">
    <source>
        <dbReference type="EMBL" id="KAL0564006.1"/>
    </source>
</evidence>
<feature type="compositionally biased region" description="Basic and acidic residues" evidence="1">
    <location>
        <begin position="107"/>
        <end position="118"/>
    </location>
</feature>